<dbReference type="STRING" id="1349421.OI18_13430"/>
<gene>
    <name evidence="1" type="ORF">OI18_13430</name>
</gene>
<dbReference type="InterPro" id="IPR019619">
    <property type="entry name" value="DUF2490"/>
</dbReference>
<keyword evidence="2" id="KW-1185">Reference proteome</keyword>
<dbReference type="Pfam" id="PF10677">
    <property type="entry name" value="DUF2490"/>
    <property type="match status" value="1"/>
</dbReference>
<evidence type="ECO:0008006" key="3">
    <source>
        <dbReference type="Google" id="ProtNLM"/>
    </source>
</evidence>
<dbReference type="OrthoDB" id="1118734at2"/>
<dbReference type="RefSeq" id="WP_039140536.1">
    <property type="nucleotide sequence ID" value="NZ_JSVC01000015.1"/>
</dbReference>
<dbReference type="EMBL" id="JSVC01000015">
    <property type="protein sequence ID" value="KIC94018.1"/>
    <property type="molecule type" value="Genomic_DNA"/>
</dbReference>
<name>A0A0C1LFB6_9BACT</name>
<sequence length="256" mass="30264">MQLRIGVVLTIFFSFLQPVSAQHTYHHGMLWGRLVLSDKITAKSRWEFFLQKRTQNIPGEKSPIEAHYVTSAWFWLNFMLGRDLKLSVSPFGYFQTNTFLTLPADAELPGVKEYRWAARLEHERKLKWFSFINRIGLDYRRRDIRFNDVYVPNWRARYMARLEKPVPGIFSKEKPVTFILSDEVMFQFGEAVRNNANAFDQNRVSAGFSYDIFRNVKTTCSYMNIIQQRPNGKDFDIANALWLVLTFDNLFSQFRK</sequence>
<dbReference type="AlphaFoldDB" id="A0A0C1LFB6"/>
<protein>
    <recommendedName>
        <fullName evidence="3">DUF2490 domain-containing protein</fullName>
    </recommendedName>
</protein>
<evidence type="ECO:0000313" key="2">
    <source>
        <dbReference type="Proteomes" id="UP000031408"/>
    </source>
</evidence>
<proteinExistence type="predicted"/>
<evidence type="ECO:0000313" key="1">
    <source>
        <dbReference type="EMBL" id="KIC94018.1"/>
    </source>
</evidence>
<comment type="caution">
    <text evidence="1">The sequence shown here is derived from an EMBL/GenBank/DDBJ whole genome shotgun (WGS) entry which is preliminary data.</text>
</comment>
<organism evidence="1 2">
    <name type="scientific">Flavihumibacter solisilvae</name>
    <dbReference type="NCBI Taxonomy" id="1349421"/>
    <lineage>
        <taxon>Bacteria</taxon>
        <taxon>Pseudomonadati</taxon>
        <taxon>Bacteroidota</taxon>
        <taxon>Chitinophagia</taxon>
        <taxon>Chitinophagales</taxon>
        <taxon>Chitinophagaceae</taxon>
        <taxon>Flavihumibacter</taxon>
    </lineage>
</organism>
<dbReference type="Proteomes" id="UP000031408">
    <property type="component" value="Unassembled WGS sequence"/>
</dbReference>
<reference evidence="1 2" key="1">
    <citation type="submission" date="2014-11" db="EMBL/GenBank/DDBJ databases">
        <title>Genome sequence of Flavihumibacter solisilvae 3-3.</title>
        <authorList>
            <person name="Zhou G."/>
            <person name="Li M."/>
            <person name="Wang G."/>
        </authorList>
    </citation>
    <scope>NUCLEOTIDE SEQUENCE [LARGE SCALE GENOMIC DNA]</scope>
    <source>
        <strain evidence="1 2">3-3</strain>
    </source>
</reference>
<accession>A0A0C1LFB6</accession>